<comment type="caution">
    <text evidence="1">The sequence shown here is derived from an EMBL/GenBank/DDBJ whole genome shotgun (WGS) entry which is preliminary data.</text>
</comment>
<organism evidence="1 2">
    <name type="scientific">Corynebacterium nuruki</name>
    <dbReference type="NCBI Taxonomy" id="1032851"/>
    <lineage>
        <taxon>Bacteria</taxon>
        <taxon>Bacillati</taxon>
        <taxon>Actinomycetota</taxon>
        <taxon>Actinomycetes</taxon>
        <taxon>Mycobacteriales</taxon>
        <taxon>Corynebacteriaceae</taxon>
        <taxon>Corynebacterium</taxon>
    </lineage>
</organism>
<feature type="non-terminal residue" evidence="1">
    <location>
        <position position="164"/>
    </location>
</feature>
<name>A0A3D4SYT2_9CORY</name>
<dbReference type="Proteomes" id="UP000261739">
    <property type="component" value="Unassembled WGS sequence"/>
</dbReference>
<protein>
    <submittedName>
        <fullName evidence="1">Uncharacterized protein</fullName>
    </submittedName>
</protein>
<accession>A0A3D4SYT2</accession>
<gene>
    <name evidence="1" type="ORF">DIW82_02380</name>
</gene>
<dbReference type="AlphaFoldDB" id="A0A3D4SYT2"/>
<reference evidence="1 2" key="1">
    <citation type="journal article" date="2018" name="Nat. Biotechnol.">
        <title>A standardized bacterial taxonomy based on genome phylogeny substantially revises the tree of life.</title>
        <authorList>
            <person name="Parks D.H."/>
            <person name="Chuvochina M."/>
            <person name="Waite D.W."/>
            <person name="Rinke C."/>
            <person name="Skarshewski A."/>
            <person name="Chaumeil P.A."/>
            <person name="Hugenholtz P."/>
        </authorList>
    </citation>
    <scope>NUCLEOTIDE SEQUENCE [LARGE SCALE GENOMIC DNA]</scope>
    <source>
        <strain evidence="1">UBA11247</strain>
    </source>
</reference>
<sequence>MTGDDDHRTYTDDEIADIVRKGIYSLPGPSYNPLREDPPGLTAVPLFARVMDAGKVRALFRLVPVFDDAEGYLVDEKAGTRVRLDHIEPGITAGAGDRESRRERPTVATYDAEERAARHLPVLWVVYDEDRDIYRFDMRPRNGKGHRVHSGHLFDVQADRLARE</sequence>
<dbReference type="EMBL" id="DQID01000067">
    <property type="protein sequence ID" value="HCT13660.1"/>
    <property type="molecule type" value="Genomic_DNA"/>
</dbReference>
<evidence type="ECO:0000313" key="1">
    <source>
        <dbReference type="EMBL" id="HCT13660.1"/>
    </source>
</evidence>
<evidence type="ECO:0000313" key="2">
    <source>
        <dbReference type="Proteomes" id="UP000261739"/>
    </source>
</evidence>
<proteinExistence type="predicted"/>